<protein>
    <submittedName>
        <fullName evidence="10">Glycosyl hydrolase family 43</fullName>
    </submittedName>
</protein>
<dbReference type="InterPro" id="IPR052176">
    <property type="entry name" value="Glycosyl_Hydrlase_43_Enz"/>
</dbReference>
<dbReference type="RefSeq" id="WP_123638657.1">
    <property type="nucleotide sequence ID" value="NZ_RJUK01000001.1"/>
</dbReference>
<evidence type="ECO:0000313" key="10">
    <source>
        <dbReference type="EMBL" id="ROQ21713.1"/>
    </source>
</evidence>
<dbReference type="Proteomes" id="UP000273643">
    <property type="component" value="Unassembled WGS sequence"/>
</dbReference>
<evidence type="ECO:0000313" key="11">
    <source>
        <dbReference type="Proteomes" id="UP000273643"/>
    </source>
</evidence>
<dbReference type="EMBL" id="RJUK01000001">
    <property type="protein sequence ID" value="ROQ21713.1"/>
    <property type="molecule type" value="Genomic_DNA"/>
</dbReference>
<keyword evidence="4" id="KW-0119">Carbohydrate metabolism</keyword>
<proteinExistence type="inferred from homology"/>
<dbReference type="Gene3D" id="2.115.10.20">
    <property type="entry name" value="Glycosyl hydrolase domain, family 43"/>
    <property type="match status" value="1"/>
</dbReference>
<feature type="signal peptide" evidence="9">
    <location>
        <begin position="1"/>
        <end position="22"/>
    </location>
</feature>
<accession>A0A3N1NZX9</accession>
<evidence type="ECO:0000256" key="3">
    <source>
        <dbReference type="ARBA" id="ARBA00022801"/>
    </source>
</evidence>
<feature type="chain" id="PRO_5018052387" evidence="9">
    <location>
        <begin position="23"/>
        <end position="347"/>
    </location>
</feature>
<evidence type="ECO:0000256" key="8">
    <source>
        <dbReference type="RuleBase" id="RU361187"/>
    </source>
</evidence>
<dbReference type="OrthoDB" id="9794572at2"/>
<comment type="similarity">
    <text evidence="1 8">Belongs to the glycosyl hydrolase 43 family.</text>
</comment>
<keyword evidence="3 8" id="KW-0378">Hydrolase</keyword>
<evidence type="ECO:0000256" key="6">
    <source>
        <dbReference type="PIRSR" id="PIRSR606710-1"/>
    </source>
</evidence>
<gene>
    <name evidence="10" type="ORF">EDC38_2340</name>
</gene>
<evidence type="ECO:0000256" key="1">
    <source>
        <dbReference type="ARBA" id="ARBA00009865"/>
    </source>
</evidence>
<dbReference type="Pfam" id="PF04616">
    <property type="entry name" value="Glyco_hydro_43"/>
    <property type="match status" value="1"/>
</dbReference>
<feature type="active site" description="Proton donor" evidence="6">
    <location>
        <position position="224"/>
    </location>
</feature>
<dbReference type="PANTHER" id="PTHR43772:SF2">
    <property type="entry name" value="PUTATIVE (AFU_ORTHOLOGUE AFUA_2G04480)-RELATED"/>
    <property type="match status" value="1"/>
</dbReference>
<evidence type="ECO:0000256" key="7">
    <source>
        <dbReference type="PIRSR" id="PIRSR606710-2"/>
    </source>
</evidence>
<comment type="caution">
    <text evidence="10">The sequence shown here is derived from an EMBL/GenBank/DDBJ whole genome shotgun (WGS) entry which is preliminary data.</text>
</comment>
<dbReference type="GO" id="GO:0045493">
    <property type="term" value="P:xylan catabolic process"/>
    <property type="evidence" value="ECO:0007669"/>
    <property type="project" value="UniProtKB-KW"/>
</dbReference>
<evidence type="ECO:0000256" key="2">
    <source>
        <dbReference type="ARBA" id="ARBA00022651"/>
    </source>
</evidence>
<keyword evidence="2" id="KW-0624">Polysaccharide degradation</keyword>
<dbReference type="InterPro" id="IPR023296">
    <property type="entry name" value="Glyco_hydro_beta-prop_sf"/>
</dbReference>
<feature type="site" description="Important for catalytic activity, responsible for pKa modulation of the active site Glu and correct orientation of both the proton donor and substrate" evidence="7">
    <location>
        <position position="159"/>
    </location>
</feature>
<dbReference type="CDD" id="cd08991">
    <property type="entry name" value="GH43_HoAraf43-like"/>
    <property type="match status" value="1"/>
</dbReference>
<evidence type="ECO:0000256" key="5">
    <source>
        <dbReference type="ARBA" id="ARBA00023295"/>
    </source>
</evidence>
<dbReference type="InterPro" id="IPR006710">
    <property type="entry name" value="Glyco_hydro_43"/>
</dbReference>
<dbReference type="AlphaFoldDB" id="A0A3N1NZX9"/>
<dbReference type="GO" id="GO:0004553">
    <property type="term" value="F:hydrolase activity, hydrolyzing O-glycosyl compounds"/>
    <property type="evidence" value="ECO:0007669"/>
    <property type="project" value="InterPro"/>
</dbReference>
<organism evidence="10 11">
    <name type="scientific">Marinimicrobium koreense</name>
    <dbReference type="NCBI Taxonomy" id="306545"/>
    <lineage>
        <taxon>Bacteria</taxon>
        <taxon>Pseudomonadati</taxon>
        <taxon>Pseudomonadota</taxon>
        <taxon>Gammaproteobacteria</taxon>
        <taxon>Cellvibrionales</taxon>
        <taxon>Cellvibrionaceae</taxon>
        <taxon>Marinimicrobium</taxon>
    </lineage>
</organism>
<reference evidence="10 11" key="1">
    <citation type="submission" date="2018-11" db="EMBL/GenBank/DDBJ databases">
        <title>Genomic Encyclopedia of Type Strains, Phase IV (KMG-IV): sequencing the most valuable type-strain genomes for metagenomic binning, comparative biology and taxonomic classification.</title>
        <authorList>
            <person name="Goeker M."/>
        </authorList>
    </citation>
    <scope>NUCLEOTIDE SEQUENCE [LARGE SCALE GENOMIC DNA]</scope>
    <source>
        <strain evidence="10 11">DSM 16974</strain>
    </source>
</reference>
<evidence type="ECO:0000256" key="4">
    <source>
        <dbReference type="ARBA" id="ARBA00023277"/>
    </source>
</evidence>
<sequence>MFSKIQISIVTILMSLIAASCAQSDSLPNEIATAGLDHSSVYEPDKVRIADPTIHYDGKLYYLYGTEPPPQVGFPVLVSDDLVQWHAPGSVEKRRVLNKGQQTYGDRGFWAPQVFQHKNLYYIAYTANENIAIAHSESPLGPFVQEEIMPLGEGRRQIDPFVFKDDDGKVYLYHVRLDKGNHIYVAQLEDDLSGIKPETLRHCITPQPDTWEDTQTFESAVVAEGPTVIKHNETYYLFYSANHFKSDDYAVGYATSSSPLGPWKRYFGNPIIDRDSMGADGTGHGDFFFGDDKQLFYVFHTHATATDVHPRATALVKAQFRNVGGGEDLVVVEPKSAYYLRKKQALK</sequence>
<dbReference type="PANTHER" id="PTHR43772">
    <property type="entry name" value="ENDO-1,4-BETA-XYLANASE"/>
    <property type="match status" value="1"/>
</dbReference>
<dbReference type="PROSITE" id="PS51257">
    <property type="entry name" value="PROKAR_LIPOPROTEIN"/>
    <property type="match status" value="1"/>
</dbReference>
<feature type="active site" description="Proton acceptor" evidence="6">
    <location>
        <position position="51"/>
    </location>
</feature>
<keyword evidence="5 8" id="KW-0326">Glycosidase</keyword>
<evidence type="ECO:0000256" key="9">
    <source>
        <dbReference type="SAM" id="SignalP"/>
    </source>
</evidence>
<keyword evidence="2" id="KW-0858">Xylan degradation</keyword>
<name>A0A3N1NZX9_9GAMM</name>
<dbReference type="SUPFAM" id="SSF75005">
    <property type="entry name" value="Arabinanase/levansucrase/invertase"/>
    <property type="match status" value="1"/>
</dbReference>
<keyword evidence="11" id="KW-1185">Reference proteome</keyword>
<keyword evidence="9" id="KW-0732">Signal</keyword>